<name>A0A2G9UUF8_TELCI</name>
<gene>
    <name evidence="1" type="ORF">TELCIR_04147</name>
</gene>
<evidence type="ECO:0000313" key="2">
    <source>
        <dbReference type="Proteomes" id="UP000230423"/>
    </source>
</evidence>
<organism evidence="1 2">
    <name type="scientific">Teladorsagia circumcincta</name>
    <name type="common">Brown stomach worm</name>
    <name type="synonym">Ostertagia circumcincta</name>
    <dbReference type="NCBI Taxonomy" id="45464"/>
    <lineage>
        <taxon>Eukaryota</taxon>
        <taxon>Metazoa</taxon>
        <taxon>Ecdysozoa</taxon>
        <taxon>Nematoda</taxon>
        <taxon>Chromadorea</taxon>
        <taxon>Rhabditida</taxon>
        <taxon>Rhabditina</taxon>
        <taxon>Rhabditomorpha</taxon>
        <taxon>Strongyloidea</taxon>
        <taxon>Trichostrongylidae</taxon>
        <taxon>Teladorsagia</taxon>
    </lineage>
</organism>
<dbReference type="AlphaFoldDB" id="A0A2G9UUF8"/>
<protein>
    <submittedName>
        <fullName evidence="1">Uncharacterized protein</fullName>
    </submittedName>
</protein>
<dbReference type="Proteomes" id="UP000230423">
    <property type="component" value="Unassembled WGS sequence"/>
</dbReference>
<reference evidence="1 2" key="1">
    <citation type="submission" date="2015-09" db="EMBL/GenBank/DDBJ databases">
        <title>Draft genome of the parasitic nematode Teladorsagia circumcincta isolate WARC Sus (inbred).</title>
        <authorList>
            <person name="Mitreva M."/>
        </authorList>
    </citation>
    <scope>NUCLEOTIDE SEQUENCE [LARGE SCALE GENOMIC DNA]</scope>
    <source>
        <strain evidence="1 2">S</strain>
    </source>
</reference>
<dbReference type="EMBL" id="KZ345373">
    <property type="protein sequence ID" value="PIO73869.1"/>
    <property type="molecule type" value="Genomic_DNA"/>
</dbReference>
<accession>A0A2G9UUF8</accession>
<keyword evidence="2" id="KW-1185">Reference proteome</keyword>
<sequence length="71" mass="8054">MGEELPLQKLDSNLQGHECFNDKPMCCRLVFLCTAAIAVSSLSTKSPPENSQILEELRERYREVQLVTVDE</sequence>
<proteinExistence type="predicted"/>
<evidence type="ECO:0000313" key="1">
    <source>
        <dbReference type="EMBL" id="PIO73869.1"/>
    </source>
</evidence>